<reference evidence="2 3" key="1">
    <citation type="submission" date="2018-11" db="EMBL/GenBank/DDBJ databases">
        <title>Sequencing the genomes of 1000 actinobacteria strains.</title>
        <authorList>
            <person name="Klenk H.-P."/>
        </authorList>
    </citation>
    <scope>NUCLEOTIDE SEQUENCE [LARGE SCALE GENOMIC DNA]</scope>
    <source>
        <strain evidence="2 3">DSM 44780</strain>
    </source>
</reference>
<name>A0A8G1UAZ7_9ACTN</name>
<organism evidence="2 3">
    <name type="scientific">Kitasatospora cineracea</name>
    <dbReference type="NCBI Taxonomy" id="88074"/>
    <lineage>
        <taxon>Bacteria</taxon>
        <taxon>Bacillati</taxon>
        <taxon>Actinomycetota</taxon>
        <taxon>Actinomycetes</taxon>
        <taxon>Kitasatosporales</taxon>
        <taxon>Streptomycetaceae</taxon>
        <taxon>Kitasatospora</taxon>
    </lineage>
</organism>
<keyword evidence="1" id="KW-0812">Transmembrane</keyword>
<gene>
    <name evidence="2" type="ORF">EDD39_5578</name>
</gene>
<evidence type="ECO:0000313" key="3">
    <source>
        <dbReference type="Proteomes" id="UP000267408"/>
    </source>
</evidence>
<accession>A0A8G1UAZ7</accession>
<dbReference type="Proteomes" id="UP000267408">
    <property type="component" value="Unassembled WGS sequence"/>
</dbReference>
<proteinExistence type="predicted"/>
<dbReference type="RefSeq" id="WP_123561352.1">
    <property type="nucleotide sequence ID" value="NZ_RJVJ01000002.1"/>
</dbReference>
<feature type="transmembrane region" description="Helical" evidence="1">
    <location>
        <begin position="191"/>
        <end position="219"/>
    </location>
</feature>
<feature type="transmembrane region" description="Helical" evidence="1">
    <location>
        <begin position="297"/>
        <end position="318"/>
    </location>
</feature>
<feature type="transmembrane region" description="Helical" evidence="1">
    <location>
        <begin position="91"/>
        <end position="108"/>
    </location>
</feature>
<dbReference type="AlphaFoldDB" id="A0A8G1UAZ7"/>
<dbReference type="OrthoDB" id="4321408at2"/>
<evidence type="ECO:0000256" key="1">
    <source>
        <dbReference type="SAM" id="Phobius"/>
    </source>
</evidence>
<feature type="transmembrane region" description="Helical" evidence="1">
    <location>
        <begin position="273"/>
        <end position="291"/>
    </location>
</feature>
<sequence>MTAGLRLAPETAVAAALLVHQLDRLWDRGTADAFYNFAPVWGVRMPRRATGTVAVGALPAAVTAAALPWAAGRAVAAVLTALWLLSVQRRLANHVWLGSVAVVAMAVLPARLDPVLARDLLIGVYLSAALFKVNAEYLRSDRSAGRLVTAFYAGLHGVSLPRRVLVAAPVAVVVVEAAVGASLWQTSWARAGLFAAIGMHWVFGVSGNFTFSVVALALWDTALCDPAHGQLVPFGPGTAAALLLGALSAAALGRTAAGPRPTRTVLRDAGKGGVFGVLCASALAAGAPSAWSTADGGVVDAAVAGAFAVNLALVVAGLKLEWSFAMFSSLRPFGRTWLDRVRLGSGPRYYLLSLPERIPAALLRTVRGEFVHEVTRPDRAVHELVAFSLERTARRHTVSFSPRLLRPERGTGRLVPVEDGPAPRRRALLFPAVIPRDPDRHYLG</sequence>
<feature type="transmembrane region" description="Helical" evidence="1">
    <location>
        <begin position="231"/>
        <end position="252"/>
    </location>
</feature>
<protein>
    <submittedName>
        <fullName evidence="2">Uncharacterized protein</fullName>
    </submittedName>
</protein>
<comment type="caution">
    <text evidence="2">The sequence shown here is derived from an EMBL/GenBank/DDBJ whole genome shotgun (WGS) entry which is preliminary data.</text>
</comment>
<feature type="transmembrane region" description="Helical" evidence="1">
    <location>
        <begin position="164"/>
        <end position="184"/>
    </location>
</feature>
<dbReference type="EMBL" id="RJVJ01000002">
    <property type="protein sequence ID" value="ROR37435.1"/>
    <property type="molecule type" value="Genomic_DNA"/>
</dbReference>
<evidence type="ECO:0000313" key="2">
    <source>
        <dbReference type="EMBL" id="ROR37435.1"/>
    </source>
</evidence>
<keyword evidence="1" id="KW-1133">Transmembrane helix</keyword>
<keyword evidence="1" id="KW-0472">Membrane</keyword>